<evidence type="ECO:0000313" key="2">
    <source>
        <dbReference type="EMBL" id="KAK0148823.1"/>
    </source>
</evidence>
<evidence type="ECO:0000313" key="3">
    <source>
        <dbReference type="Proteomes" id="UP001174136"/>
    </source>
</evidence>
<protein>
    <submittedName>
        <fullName evidence="2">Uncharacterized protein</fullName>
    </submittedName>
</protein>
<sequence length="217" mass="23958">MLQEEMGGGSCLVALVEGGDYKLFQALRELPPRPSCRASSEPIQPAPATSYPRDTSASRRSSPRPPVSGTEGEDLSIMCYGLLVMDGTTTAYERDMYARGIVDMFPYLRDPYSKNGYEHFYDGESGSGYLAWRLKTIQRKSASSESRGSSGQLTGGGPTAGRDASFSPEMTLSEEQCREAMSFMKHSSDEATIKQKMKMTFEYHCNMILDEEKSSDV</sequence>
<feature type="region of interest" description="Disordered" evidence="1">
    <location>
        <begin position="140"/>
        <end position="166"/>
    </location>
</feature>
<dbReference type="AlphaFoldDB" id="A0AA47MY39"/>
<name>A0AA47MY39_MERPO</name>
<feature type="region of interest" description="Disordered" evidence="1">
    <location>
        <begin position="33"/>
        <end position="72"/>
    </location>
</feature>
<reference evidence="2" key="1">
    <citation type="journal article" date="2023" name="Front. Mar. Sci.">
        <title>A new Merluccius polli reference genome to investigate the effects of global change in West African waters.</title>
        <authorList>
            <person name="Mateo J.L."/>
            <person name="Blanco-Fernandez C."/>
            <person name="Garcia-Vazquez E."/>
            <person name="Machado-Schiaffino G."/>
        </authorList>
    </citation>
    <scope>NUCLEOTIDE SEQUENCE</scope>
    <source>
        <strain evidence="2">C29</strain>
        <tissue evidence="2">Fin</tissue>
    </source>
</reference>
<dbReference type="EMBL" id="JAOPHQ010001996">
    <property type="protein sequence ID" value="KAK0148823.1"/>
    <property type="molecule type" value="Genomic_DNA"/>
</dbReference>
<accession>A0AA47MY39</accession>
<dbReference type="Proteomes" id="UP001174136">
    <property type="component" value="Unassembled WGS sequence"/>
</dbReference>
<keyword evidence="3" id="KW-1185">Reference proteome</keyword>
<evidence type="ECO:0000256" key="1">
    <source>
        <dbReference type="SAM" id="MobiDB-lite"/>
    </source>
</evidence>
<dbReference type="PANTHER" id="PTHR31025:SF29">
    <property type="entry name" value="SI:CH211-196P9.1"/>
    <property type="match status" value="1"/>
</dbReference>
<dbReference type="PANTHER" id="PTHR31025">
    <property type="entry name" value="SI:CH211-196P9.1-RELATED"/>
    <property type="match status" value="1"/>
</dbReference>
<feature type="compositionally biased region" description="Low complexity" evidence="1">
    <location>
        <begin position="141"/>
        <end position="150"/>
    </location>
</feature>
<comment type="caution">
    <text evidence="2">The sequence shown here is derived from an EMBL/GenBank/DDBJ whole genome shotgun (WGS) entry which is preliminary data.</text>
</comment>
<gene>
    <name evidence="2" type="ORF">N1851_010769</name>
</gene>
<organism evidence="2 3">
    <name type="scientific">Merluccius polli</name>
    <name type="common">Benguela hake</name>
    <name type="synonym">Merluccius cadenati</name>
    <dbReference type="NCBI Taxonomy" id="89951"/>
    <lineage>
        <taxon>Eukaryota</taxon>
        <taxon>Metazoa</taxon>
        <taxon>Chordata</taxon>
        <taxon>Craniata</taxon>
        <taxon>Vertebrata</taxon>
        <taxon>Euteleostomi</taxon>
        <taxon>Actinopterygii</taxon>
        <taxon>Neopterygii</taxon>
        <taxon>Teleostei</taxon>
        <taxon>Neoteleostei</taxon>
        <taxon>Acanthomorphata</taxon>
        <taxon>Zeiogadaria</taxon>
        <taxon>Gadariae</taxon>
        <taxon>Gadiformes</taxon>
        <taxon>Gadoidei</taxon>
        <taxon>Merlucciidae</taxon>
        <taxon>Merluccius</taxon>
    </lineage>
</organism>
<proteinExistence type="predicted"/>